<organism evidence="2 3">
    <name type="scientific">Riccia fluitans</name>
    <dbReference type="NCBI Taxonomy" id="41844"/>
    <lineage>
        <taxon>Eukaryota</taxon>
        <taxon>Viridiplantae</taxon>
        <taxon>Streptophyta</taxon>
        <taxon>Embryophyta</taxon>
        <taxon>Marchantiophyta</taxon>
        <taxon>Marchantiopsida</taxon>
        <taxon>Marchantiidae</taxon>
        <taxon>Marchantiales</taxon>
        <taxon>Ricciaceae</taxon>
        <taxon>Riccia</taxon>
    </lineage>
</organism>
<evidence type="ECO:0000256" key="1">
    <source>
        <dbReference type="SAM" id="MobiDB-lite"/>
    </source>
</evidence>
<feature type="region of interest" description="Disordered" evidence="1">
    <location>
        <begin position="1"/>
        <end position="23"/>
    </location>
</feature>
<reference evidence="2 3" key="1">
    <citation type="submission" date="2024-09" db="EMBL/GenBank/DDBJ databases">
        <title>Chromosome-scale assembly of Riccia fluitans.</title>
        <authorList>
            <person name="Paukszto L."/>
            <person name="Sawicki J."/>
            <person name="Karawczyk K."/>
            <person name="Piernik-Szablinska J."/>
            <person name="Szczecinska M."/>
            <person name="Mazdziarz M."/>
        </authorList>
    </citation>
    <scope>NUCLEOTIDE SEQUENCE [LARGE SCALE GENOMIC DNA]</scope>
    <source>
        <strain evidence="2">Rf_01</strain>
        <tissue evidence="2">Aerial parts of the thallus</tissue>
    </source>
</reference>
<accession>A0ABD1XV66</accession>
<dbReference type="Proteomes" id="UP001605036">
    <property type="component" value="Unassembled WGS sequence"/>
</dbReference>
<comment type="caution">
    <text evidence="2">The sequence shown here is derived from an EMBL/GenBank/DDBJ whole genome shotgun (WGS) entry which is preliminary data.</text>
</comment>
<gene>
    <name evidence="2" type="ORF">R1flu_024526</name>
</gene>
<keyword evidence="3" id="KW-1185">Reference proteome</keyword>
<protein>
    <submittedName>
        <fullName evidence="2">Uncharacterized protein</fullName>
    </submittedName>
</protein>
<dbReference type="EMBL" id="JBHFFA010000007">
    <property type="protein sequence ID" value="KAL2612834.1"/>
    <property type="molecule type" value="Genomic_DNA"/>
</dbReference>
<proteinExistence type="predicted"/>
<evidence type="ECO:0000313" key="3">
    <source>
        <dbReference type="Proteomes" id="UP001605036"/>
    </source>
</evidence>
<evidence type="ECO:0000313" key="2">
    <source>
        <dbReference type="EMBL" id="KAL2612834.1"/>
    </source>
</evidence>
<dbReference type="AlphaFoldDB" id="A0ABD1XV66"/>
<name>A0ABD1XV66_9MARC</name>
<sequence length="86" mass="9697">MRKKSRVVEVTPPKGGGRQEPVEEEMIEEKSLIVFQRREILSKKAQRRPMLLRLVSPARDATNDLVPITMGGGPTVDRAFRQVAIT</sequence>